<evidence type="ECO:0000313" key="1">
    <source>
        <dbReference type="EMBL" id="MBC3214254.1"/>
    </source>
</evidence>
<accession>A0AAW3WU29</accession>
<dbReference type="InterPro" id="IPR010557">
    <property type="entry name" value="DUF1133"/>
</dbReference>
<gene>
    <name evidence="1" type="ORF">H8J20_19115</name>
</gene>
<comment type="caution">
    <text evidence="1">The sequence shown here is derived from an EMBL/GenBank/DDBJ whole genome shotgun (WGS) entry which is preliminary data.</text>
</comment>
<dbReference type="EMBL" id="JACNYO010000022">
    <property type="protein sequence ID" value="MBC3214254.1"/>
    <property type="molecule type" value="Genomic_DNA"/>
</dbReference>
<sequence length="186" mass="21230">MIYPEYKGRGDGKELHLRALERVFIQGKLKMWGRWSGMAKFGRAGNMFNMLLASETVTKTAITRALRELKMAGMEEGELHSYLLDLLEGKQKSSLAFCTDQEAATIDGVIGKTLLAHPGLMHVIHERYTGKGKSKKAMAADLHDIRSDWCLRTCETRIDVWLKTAEFMMYLPMSDAFNFDADRYKR</sequence>
<protein>
    <submittedName>
        <fullName evidence="1">DUF1133 family protein</fullName>
    </submittedName>
</protein>
<proteinExistence type="predicted"/>
<evidence type="ECO:0000313" key="2">
    <source>
        <dbReference type="Proteomes" id="UP000659084"/>
    </source>
</evidence>
<dbReference type="Proteomes" id="UP000659084">
    <property type="component" value="Unassembled WGS sequence"/>
</dbReference>
<dbReference type="AlphaFoldDB" id="A0AAW3WU29"/>
<dbReference type="RefSeq" id="WP_179252710.1">
    <property type="nucleotide sequence ID" value="NZ_JACBIV010000009.1"/>
</dbReference>
<organism evidence="1 2">
    <name type="scientific">Serratia fonticola</name>
    <dbReference type="NCBI Taxonomy" id="47917"/>
    <lineage>
        <taxon>Bacteria</taxon>
        <taxon>Pseudomonadati</taxon>
        <taxon>Pseudomonadota</taxon>
        <taxon>Gammaproteobacteria</taxon>
        <taxon>Enterobacterales</taxon>
        <taxon>Yersiniaceae</taxon>
        <taxon>Serratia</taxon>
    </lineage>
</organism>
<reference evidence="1" key="1">
    <citation type="submission" date="2020-08" db="EMBL/GenBank/DDBJ databases">
        <title>Food and environmental bacterial isolates.</title>
        <authorList>
            <person name="Richter L."/>
            <person name="Du Plessis E.M."/>
            <person name="Duvenage S."/>
            <person name="Allam M."/>
            <person name="Korsten L."/>
        </authorList>
    </citation>
    <scope>NUCLEOTIDE SEQUENCE</scope>
    <source>
        <strain evidence="1">UPMP2127</strain>
    </source>
</reference>
<name>A0AAW3WU29_SERFO</name>
<dbReference type="Pfam" id="PF06576">
    <property type="entry name" value="DUF1133"/>
    <property type="match status" value="1"/>
</dbReference>